<dbReference type="InterPro" id="IPR013656">
    <property type="entry name" value="PAS_4"/>
</dbReference>
<evidence type="ECO:0000313" key="2">
    <source>
        <dbReference type="EMBL" id="QSO46895.1"/>
    </source>
</evidence>
<sequence length="289" mass="32338">MAQQVTSDLILTLTPDMLFVMTVDSKQNFRYAQMNPAAMRASGLNEYAYGATFHDVVVPSEATLLYDQYFETMRLRKPVAFVMTHEEQIGESILTPVFAANNEMTHIVATVRDITDRHQREEQLKHLAYRDALTGLLNRNGLSHGLDILDVGTRKHPSLYSVFVIDVDNLKTVNDTFGHIVGDLYLANIAKRLRDATRVEDLVSRLGGDEFLVLAKVTSQADTQILAERLLETFRVPLIHEDIALNASVSIGVATYPIHGATIWDVIQAADMALYEAKGQGGQRYKMKL</sequence>
<dbReference type="Gene3D" id="3.30.70.270">
    <property type="match status" value="1"/>
</dbReference>
<dbReference type="PROSITE" id="PS50887">
    <property type="entry name" value="GGDEF"/>
    <property type="match status" value="1"/>
</dbReference>
<dbReference type="InterPro" id="IPR043128">
    <property type="entry name" value="Rev_trsase/Diguanyl_cyclase"/>
</dbReference>
<name>A0A9X7Z730_9BACL</name>
<dbReference type="RefSeq" id="WP_206656256.1">
    <property type="nucleotide sequence ID" value="NZ_CP071182.1"/>
</dbReference>
<dbReference type="NCBIfam" id="TIGR00229">
    <property type="entry name" value="sensory_box"/>
    <property type="match status" value="1"/>
</dbReference>
<protein>
    <submittedName>
        <fullName evidence="2">Diguanylate cyclase</fullName>
    </submittedName>
</protein>
<dbReference type="Pfam" id="PF08448">
    <property type="entry name" value="PAS_4"/>
    <property type="match status" value="1"/>
</dbReference>
<evidence type="ECO:0000259" key="1">
    <source>
        <dbReference type="PROSITE" id="PS50887"/>
    </source>
</evidence>
<organism evidence="2 3">
    <name type="scientific">Alicyclobacillus mengziensis</name>
    <dbReference type="NCBI Taxonomy" id="2931921"/>
    <lineage>
        <taxon>Bacteria</taxon>
        <taxon>Bacillati</taxon>
        <taxon>Bacillota</taxon>
        <taxon>Bacilli</taxon>
        <taxon>Bacillales</taxon>
        <taxon>Alicyclobacillaceae</taxon>
        <taxon>Alicyclobacillus</taxon>
    </lineage>
</organism>
<dbReference type="SUPFAM" id="SSF55785">
    <property type="entry name" value="PYP-like sensor domain (PAS domain)"/>
    <property type="match status" value="1"/>
</dbReference>
<dbReference type="KEGG" id="afx:JZ786_21085"/>
<dbReference type="Proteomes" id="UP000663505">
    <property type="component" value="Chromosome"/>
</dbReference>
<proteinExistence type="predicted"/>
<dbReference type="InterPro" id="IPR029787">
    <property type="entry name" value="Nucleotide_cyclase"/>
</dbReference>
<dbReference type="InterPro" id="IPR052155">
    <property type="entry name" value="Biofilm_reg_signaling"/>
</dbReference>
<dbReference type="SUPFAM" id="SSF55073">
    <property type="entry name" value="Nucleotide cyclase"/>
    <property type="match status" value="1"/>
</dbReference>
<dbReference type="AlphaFoldDB" id="A0A9X7Z730"/>
<accession>A0A9X7Z730</accession>
<reference evidence="2 3" key="1">
    <citation type="submission" date="2021-02" db="EMBL/GenBank/DDBJ databases">
        <title>Alicyclobacillus curvatus sp. nov. and Alicyclobacillus mengziensis sp. nov., two acidophilic bacteria isolated from acid mine drainage.</title>
        <authorList>
            <person name="Huang Y."/>
        </authorList>
    </citation>
    <scope>NUCLEOTIDE SEQUENCE [LARGE SCALE GENOMIC DNA]</scope>
    <source>
        <strain evidence="2 3">S30H14</strain>
    </source>
</reference>
<dbReference type="NCBIfam" id="TIGR00254">
    <property type="entry name" value="GGDEF"/>
    <property type="match status" value="1"/>
</dbReference>
<keyword evidence="3" id="KW-1185">Reference proteome</keyword>
<feature type="domain" description="GGDEF" evidence="1">
    <location>
        <begin position="158"/>
        <end position="289"/>
    </location>
</feature>
<gene>
    <name evidence="2" type="ORF">JZ786_21085</name>
</gene>
<dbReference type="SMART" id="SM00267">
    <property type="entry name" value="GGDEF"/>
    <property type="match status" value="1"/>
</dbReference>
<dbReference type="CDD" id="cd01949">
    <property type="entry name" value="GGDEF"/>
    <property type="match status" value="1"/>
</dbReference>
<dbReference type="InterPro" id="IPR035965">
    <property type="entry name" value="PAS-like_dom_sf"/>
</dbReference>
<evidence type="ECO:0000313" key="3">
    <source>
        <dbReference type="Proteomes" id="UP000663505"/>
    </source>
</evidence>
<dbReference type="Gene3D" id="3.30.450.20">
    <property type="entry name" value="PAS domain"/>
    <property type="match status" value="1"/>
</dbReference>
<dbReference type="Pfam" id="PF00990">
    <property type="entry name" value="GGDEF"/>
    <property type="match status" value="1"/>
</dbReference>
<dbReference type="PANTHER" id="PTHR44757">
    <property type="entry name" value="DIGUANYLATE CYCLASE DGCP"/>
    <property type="match status" value="1"/>
</dbReference>
<dbReference type="PANTHER" id="PTHR44757:SF2">
    <property type="entry name" value="BIOFILM ARCHITECTURE MAINTENANCE PROTEIN MBAA"/>
    <property type="match status" value="1"/>
</dbReference>
<dbReference type="InterPro" id="IPR000160">
    <property type="entry name" value="GGDEF_dom"/>
</dbReference>
<dbReference type="EMBL" id="CP071182">
    <property type="protein sequence ID" value="QSO46895.1"/>
    <property type="molecule type" value="Genomic_DNA"/>
</dbReference>
<dbReference type="InterPro" id="IPR000014">
    <property type="entry name" value="PAS"/>
</dbReference>